<evidence type="ECO:0000313" key="4">
    <source>
        <dbReference type="Proteomes" id="UP001527202"/>
    </source>
</evidence>
<dbReference type="InterPro" id="IPR010865">
    <property type="entry name" value="DUF1499"/>
</dbReference>
<organism evidence="2 3">
    <name type="scientific">Paenibacillus chitinolyticus</name>
    <dbReference type="NCBI Taxonomy" id="79263"/>
    <lineage>
        <taxon>Bacteria</taxon>
        <taxon>Bacillati</taxon>
        <taxon>Bacillota</taxon>
        <taxon>Bacilli</taxon>
        <taxon>Bacillales</taxon>
        <taxon>Paenibacillaceae</taxon>
        <taxon>Paenibacillus</taxon>
    </lineage>
</organism>
<evidence type="ECO:0000313" key="1">
    <source>
        <dbReference type="EMBL" id="MCY9595127.1"/>
    </source>
</evidence>
<evidence type="ECO:0000313" key="2">
    <source>
        <dbReference type="EMBL" id="QAV17990.1"/>
    </source>
</evidence>
<name>A0A410WUH6_9BACL</name>
<reference evidence="1 4" key="2">
    <citation type="submission" date="2022-05" db="EMBL/GenBank/DDBJ databases">
        <title>Genome Sequencing of Bee-Associated Microbes.</title>
        <authorList>
            <person name="Dunlap C."/>
        </authorList>
    </citation>
    <scope>NUCLEOTIDE SEQUENCE [LARGE SCALE GENOMIC DNA]</scope>
    <source>
        <strain evidence="1 4">NRRL B-23120</strain>
    </source>
</reference>
<gene>
    <name evidence="1" type="ORF">M5X16_04965</name>
    <name evidence="2" type="ORF">PC41400_10050</name>
</gene>
<dbReference type="KEGG" id="pchi:PC41400_10050"/>
<keyword evidence="4" id="KW-1185">Reference proteome</keyword>
<protein>
    <submittedName>
        <fullName evidence="2">DUF1499 domain-containing protein</fullName>
    </submittedName>
</protein>
<dbReference type="EMBL" id="CP026520">
    <property type="protein sequence ID" value="QAV17990.1"/>
    <property type="molecule type" value="Genomic_DNA"/>
</dbReference>
<sequence>MLHEGGTTLKRTLVGLLRSFETTGEKAKDPELKTRYYKLSKDQVWEETVGMMKKTPGYKLLHEVKNVGEIVVEKRTALGRTQDITITLFAVNPTTTAIDIYSASRGNMGDLGSNYRTILDIYKQLDKKLAAYKISH</sequence>
<proteinExistence type="predicted"/>
<dbReference type="GeneID" id="95375149"/>
<dbReference type="EMBL" id="JAMDMJ010000004">
    <property type="protein sequence ID" value="MCY9595127.1"/>
    <property type="molecule type" value="Genomic_DNA"/>
</dbReference>
<evidence type="ECO:0000313" key="3">
    <source>
        <dbReference type="Proteomes" id="UP000288943"/>
    </source>
</evidence>
<dbReference type="AlphaFoldDB" id="A0A410WUH6"/>
<dbReference type="RefSeq" id="WP_042230856.1">
    <property type="nucleotide sequence ID" value="NZ_CP026520.1"/>
</dbReference>
<reference evidence="2 3" key="1">
    <citation type="submission" date="2018-01" db="EMBL/GenBank/DDBJ databases">
        <title>The whole genome sequencing and assembly of Paenibacillus chitinolyticus KCCM 41400 strain.</title>
        <authorList>
            <person name="Kim J.-Y."/>
            <person name="Park M.-K."/>
            <person name="Lee Y.-J."/>
            <person name="Yi H."/>
            <person name="Bahn Y.-S."/>
            <person name="Kim J.F."/>
            <person name="Lee D.-W."/>
        </authorList>
    </citation>
    <scope>NUCLEOTIDE SEQUENCE [LARGE SCALE GENOMIC DNA]</scope>
    <source>
        <strain evidence="2 3">KCCM 41400</strain>
    </source>
</reference>
<dbReference type="Proteomes" id="UP000288943">
    <property type="component" value="Chromosome"/>
</dbReference>
<dbReference type="Pfam" id="PF07386">
    <property type="entry name" value="DUF1499"/>
    <property type="match status" value="1"/>
</dbReference>
<dbReference type="OrthoDB" id="2353056at2"/>
<accession>A0A410WUH6</accession>
<dbReference type="Proteomes" id="UP001527202">
    <property type="component" value="Unassembled WGS sequence"/>
</dbReference>